<protein>
    <submittedName>
        <fullName evidence="1">Uncharacterized protein</fullName>
    </submittedName>
</protein>
<dbReference type="AlphaFoldDB" id="A0A143DE26"/>
<sequence>MATDHDTTLHAAVSAGRSSSDVDVDVDGSALGMSYIPYPADSVWEWRIPHVQGAGNTAVYGVQADRLSFTIDGHSYHVTRGSGPKFWDINRLAEDMETALSGSMHEAARIKVAPDGHSLRFMNMGNVRIGKVMAHRDDIGSTAELRFNPGEFRLMLGDNPPPEGSDRALPPVQHAPASFPGPDSGAVSMMTFRLPPLSDGLSPKGMQFKIGGHDVNITFTGEQDVLGLFAKARFEVAADDNGVITIKTTTKAPMGGGEVTLSRPAVALQIRDGESGGLALDPVPSSITLSELWPSGIWNGSVGEPLDLNIILRKGEILRESVHIAVDCHESTGPDQLVEILNQAFVNDPHELVASLDSQNRLVISSPEGFIFERVALVIPDGRGQAGTIGAQTEPGKPGIVPPQDTSYHHLNEPALQATLRLDRQYHEGDAAHEDPELSLDAQSLLGVSRILPQDGAMAYAQPSFAKFDLSGNTMAMAGSGNSTSATRPDLLIVNLQFQIGDEAVTVRDTFTTLKEIQQAVNDAIRTKPGLENTLAKISDGALVIENAAAQPFTAAHWSVTPAIVWLPDVLDRVDGRMASDAVPSTAFLDIGAYSGHALSLPFEFIHPVLSSPGVLHIQAQSWRTPTELANVITQAGSAHGITASFLVENNIGKIILQDQHGRDFRAERMTVSVEMPDEKHPGFAGVCLPSSHGYTPGPITSDTSGDWINLDTMACRTEEVPTLDVSPEKSEPLPTIGYSLATSEYVQDVFELLPDNMKATVAFFMPEFMELL</sequence>
<dbReference type="Proteomes" id="UP000076066">
    <property type="component" value="Chromosome"/>
</dbReference>
<dbReference type="KEGG" id="hjo:AY555_07075"/>
<proteinExistence type="predicted"/>
<gene>
    <name evidence="1" type="ORF">AY555_07075</name>
</gene>
<evidence type="ECO:0000313" key="2">
    <source>
        <dbReference type="Proteomes" id="UP000076066"/>
    </source>
</evidence>
<accession>A0A143DE26</accession>
<dbReference type="EMBL" id="CP014525">
    <property type="protein sequence ID" value="AMW34977.1"/>
    <property type="molecule type" value="Genomic_DNA"/>
</dbReference>
<name>A0A143DE26_9PROT</name>
<evidence type="ECO:0000313" key="1">
    <source>
        <dbReference type="EMBL" id="AMW34977.1"/>
    </source>
</evidence>
<organism evidence="1 2">
    <name type="scientific">Haematospirillum jordaniae</name>
    <dbReference type="NCBI Taxonomy" id="1549855"/>
    <lineage>
        <taxon>Bacteria</taxon>
        <taxon>Pseudomonadati</taxon>
        <taxon>Pseudomonadota</taxon>
        <taxon>Alphaproteobacteria</taxon>
        <taxon>Rhodospirillales</taxon>
        <taxon>Novispirillaceae</taxon>
        <taxon>Haematospirillum</taxon>
    </lineage>
</organism>
<dbReference type="OrthoDB" id="9779408at2"/>
<dbReference type="GeneID" id="53316916"/>
<reference evidence="1 2" key="1">
    <citation type="submission" date="2016-02" db="EMBL/GenBank/DDBJ databases">
        <title>Complete Genome of H5569, the type strain of the newly described species Haematospirillium jordaniae.</title>
        <authorList>
            <person name="Nicholson A.C."/>
            <person name="Humrighouse B.W."/>
            <person name="Loparov V."/>
            <person name="McQuiston J.R."/>
        </authorList>
    </citation>
    <scope>NUCLEOTIDE SEQUENCE [LARGE SCALE GENOMIC DNA]</scope>
    <source>
        <strain evidence="1 2">H5569</strain>
    </source>
</reference>
<keyword evidence="2" id="KW-1185">Reference proteome</keyword>
<dbReference type="RefSeq" id="WP_066135133.1">
    <property type="nucleotide sequence ID" value="NZ_CP014525.1"/>
</dbReference>